<reference evidence="1" key="1">
    <citation type="submission" date="2022-06" db="EMBL/GenBank/DDBJ databases">
        <authorList>
            <person name="Legras J.-L."/>
            <person name="Devillers H."/>
            <person name="Grondin C."/>
        </authorList>
    </citation>
    <scope>NUCLEOTIDE SEQUENCE</scope>
    <source>
        <strain evidence="1">CLIB 1444</strain>
    </source>
</reference>
<keyword evidence="2" id="KW-1185">Reference proteome</keyword>
<evidence type="ECO:0000313" key="1">
    <source>
        <dbReference type="EMBL" id="CAH6721908.1"/>
    </source>
</evidence>
<proteinExistence type="predicted"/>
<organism evidence="1 2">
    <name type="scientific">[Candida] jaroonii</name>
    <dbReference type="NCBI Taxonomy" id="467808"/>
    <lineage>
        <taxon>Eukaryota</taxon>
        <taxon>Fungi</taxon>
        <taxon>Dikarya</taxon>
        <taxon>Ascomycota</taxon>
        <taxon>Saccharomycotina</taxon>
        <taxon>Pichiomycetes</taxon>
        <taxon>Debaryomycetaceae</taxon>
        <taxon>Yamadazyma</taxon>
    </lineage>
</organism>
<evidence type="ECO:0000313" key="2">
    <source>
        <dbReference type="Proteomes" id="UP001152531"/>
    </source>
</evidence>
<dbReference type="EMBL" id="CALSDN010000007">
    <property type="protein sequence ID" value="CAH6721908.1"/>
    <property type="molecule type" value="Genomic_DNA"/>
</dbReference>
<protein>
    <submittedName>
        <fullName evidence="1">Uncharacterized protein</fullName>
    </submittedName>
</protein>
<gene>
    <name evidence="1" type="ORF">CLIB1444_07S05160</name>
</gene>
<dbReference type="Proteomes" id="UP001152531">
    <property type="component" value="Unassembled WGS sequence"/>
</dbReference>
<sequence>MKISSLLFATSVLGHAINGRQSIVSQLSKRDENDLVDLVYNNLPYPDIDYINKHLKELTSFNGSKCDACKNKMKYARKLVDTEPENQHLISLTLFKYCLATNKNDPTKCDTSDFFLTTQDKSIELPIDSYDSGFGDETSVNLFDNDFMHMLRNFNFENELDIEYYCYFKSREACDLPETPDIDEIYDFDSKWPEKQLKHCSEPEYKSKGELFNVLHVSDFHNQLRYVVGSEADCDQKTCCMVETFNAALPNKTDYNFTSQYFKNDKNLSSIDLNFYPDAHYDEKDDFVSGEYYDLPAGRGWDSASLPASTFGSYKCDAPVVLTNNTFKQISSMKDKNFEFALFTGDLVDHDKIHCTPEITKEAEILGFNIMKHYLGGIPVYSSLGNHDTFPYGQVAQQKYDTNGTYQYNSDLMSEIWINDGWLPEEERQEIRTHYSGFSTTTNRGLKVISLNSNCYYQKNLWSYIDLENDPDSFGQWEFLINELVESEEKGQRVWIMAHIPSSDNDALPIQSKIFSKIVERFSPYTIANIFFGHTHRDQFKVYFSSNSTINSNADEVEKSVVNMAWLSQSITPRTNYNPSFRYYEVEDGSFNVMNVYNYYAELNATYVNGPNEPVWKFEYSPRETYDPEGTWPESSPLNATFWNDYVLQRLLNTSDIDFNQKYTGYQYRLTPTQPKCDNDGELSDKCYNQNYCEAGTYLSEDFIRCLRDD</sequence>
<comment type="caution">
    <text evidence="1">The sequence shown here is derived from an EMBL/GenBank/DDBJ whole genome shotgun (WGS) entry which is preliminary data.</text>
</comment>
<name>A0ACA9YAQ8_9ASCO</name>
<accession>A0ACA9YAQ8</accession>